<keyword evidence="5" id="KW-0460">Magnesium</keyword>
<dbReference type="SFLD" id="SFLDG01211">
    <property type="entry name" value="Competence_Regulatory_Protein"/>
    <property type="match status" value="1"/>
</dbReference>
<accession>A0A1T2X6S9</accession>
<evidence type="ECO:0000256" key="6">
    <source>
        <dbReference type="RuleBase" id="RU004466"/>
    </source>
</evidence>
<reference evidence="7 8" key="1">
    <citation type="submission" date="2017-01" db="EMBL/GenBank/DDBJ databases">
        <title>Genome analysis of Paenibacillus selenitrireducens ES3-24.</title>
        <authorList>
            <person name="Xu D."/>
            <person name="Yao R."/>
            <person name="Zheng S."/>
        </authorList>
    </citation>
    <scope>NUCLEOTIDE SEQUENCE [LARGE SCALE GENOMIC DNA]</scope>
    <source>
        <strain evidence="7 8">ES3-24</strain>
    </source>
</reference>
<dbReference type="Proteomes" id="UP000190188">
    <property type="component" value="Unassembled WGS sequence"/>
</dbReference>
<dbReference type="OrthoDB" id="1792811at2"/>
<evidence type="ECO:0000256" key="4">
    <source>
        <dbReference type="ARBA" id="ARBA00022723"/>
    </source>
</evidence>
<keyword evidence="4" id="KW-0479">Metal-binding</keyword>
<name>A0A1T2X6S9_9BACL</name>
<keyword evidence="8" id="KW-1185">Reference proteome</keyword>
<dbReference type="EMBL" id="MSZX01000008">
    <property type="protein sequence ID" value="OPA75584.1"/>
    <property type="molecule type" value="Genomic_DNA"/>
</dbReference>
<protein>
    <recommendedName>
        <fullName evidence="9">Polyprenyl synthetase</fullName>
    </recommendedName>
</protein>
<gene>
    <name evidence="7" type="ORF">BVG16_19775</name>
</gene>
<dbReference type="InterPro" id="IPR000092">
    <property type="entry name" value="Polyprenyl_synt"/>
</dbReference>
<proteinExistence type="inferred from homology"/>
<comment type="cofactor">
    <cofactor evidence="1">
        <name>Mg(2+)</name>
        <dbReference type="ChEBI" id="CHEBI:18420"/>
    </cofactor>
</comment>
<evidence type="ECO:0000256" key="1">
    <source>
        <dbReference type="ARBA" id="ARBA00001946"/>
    </source>
</evidence>
<dbReference type="PANTHER" id="PTHR12001:SF69">
    <property type="entry name" value="ALL TRANS-POLYPRENYL-DIPHOSPHATE SYNTHASE PDSS1"/>
    <property type="match status" value="1"/>
</dbReference>
<dbReference type="Pfam" id="PF00348">
    <property type="entry name" value="polyprenyl_synt"/>
    <property type="match status" value="1"/>
</dbReference>
<dbReference type="GO" id="GO:0004659">
    <property type="term" value="F:prenyltransferase activity"/>
    <property type="evidence" value="ECO:0007669"/>
    <property type="project" value="InterPro"/>
</dbReference>
<organism evidence="7 8">
    <name type="scientific">Paenibacillus selenitireducens</name>
    <dbReference type="NCBI Taxonomy" id="1324314"/>
    <lineage>
        <taxon>Bacteria</taxon>
        <taxon>Bacillati</taxon>
        <taxon>Bacillota</taxon>
        <taxon>Bacilli</taxon>
        <taxon>Bacillales</taxon>
        <taxon>Paenibacillaceae</taxon>
        <taxon>Paenibacillus</taxon>
    </lineage>
</organism>
<dbReference type="SUPFAM" id="SSF48576">
    <property type="entry name" value="Terpenoid synthases"/>
    <property type="match status" value="1"/>
</dbReference>
<dbReference type="RefSeq" id="WP_078500824.1">
    <property type="nucleotide sequence ID" value="NZ_MSZX01000008.1"/>
</dbReference>
<comment type="similarity">
    <text evidence="2 6">Belongs to the FPP/GGPP synthase family.</text>
</comment>
<dbReference type="Gene3D" id="1.10.600.10">
    <property type="entry name" value="Farnesyl Diphosphate Synthase"/>
    <property type="match status" value="1"/>
</dbReference>
<dbReference type="STRING" id="1324314.BVG16_19775"/>
<evidence type="ECO:0008006" key="9">
    <source>
        <dbReference type="Google" id="ProtNLM"/>
    </source>
</evidence>
<dbReference type="SFLD" id="SFLDS00005">
    <property type="entry name" value="Isoprenoid_Synthase_Type_I"/>
    <property type="match status" value="1"/>
</dbReference>
<dbReference type="PANTHER" id="PTHR12001">
    <property type="entry name" value="GERANYLGERANYL PYROPHOSPHATE SYNTHASE"/>
    <property type="match status" value="1"/>
</dbReference>
<evidence type="ECO:0000256" key="5">
    <source>
        <dbReference type="ARBA" id="ARBA00022842"/>
    </source>
</evidence>
<dbReference type="InterPro" id="IPR008949">
    <property type="entry name" value="Isoprenoid_synthase_dom_sf"/>
</dbReference>
<dbReference type="AlphaFoldDB" id="A0A1T2X6S9"/>
<dbReference type="GO" id="GO:0046872">
    <property type="term" value="F:metal ion binding"/>
    <property type="evidence" value="ECO:0007669"/>
    <property type="project" value="UniProtKB-KW"/>
</dbReference>
<comment type="caution">
    <text evidence="7">The sequence shown here is derived from an EMBL/GenBank/DDBJ whole genome shotgun (WGS) entry which is preliminary data.</text>
</comment>
<dbReference type="GO" id="GO:0008299">
    <property type="term" value="P:isoprenoid biosynthetic process"/>
    <property type="evidence" value="ECO:0007669"/>
    <property type="project" value="InterPro"/>
</dbReference>
<evidence type="ECO:0000313" key="8">
    <source>
        <dbReference type="Proteomes" id="UP000190188"/>
    </source>
</evidence>
<dbReference type="CDD" id="cd00867">
    <property type="entry name" value="Trans_IPPS"/>
    <property type="match status" value="1"/>
</dbReference>
<dbReference type="InterPro" id="IPR033965">
    <property type="entry name" value="ComQ"/>
</dbReference>
<evidence type="ECO:0000256" key="3">
    <source>
        <dbReference type="ARBA" id="ARBA00022679"/>
    </source>
</evidence>
<keyword evidence="3 6" id="KW-0808">Transferase</keyword>
<evidence type="ECO:0000313" key="7">
    <source>
        <dbReference type="EMBL" id="OPA75584.1"/>
    </source>
</evidence>
<sequence>MDRLEIESAIQQIVHRHVTPPELRDLMLSFVAYKMTESTIFAELTIFHYQMFGGTSRDIGQAAAAVELLILALDIFDDLQDQDNERVPWMNVDHAQSMNAAIGFIALSTTAIAETNFDQSIKSQALWLLHQRLNQAVGGQYIDVDNSVTEEEDCLAMIRAKSGALVACACQIGAVLATGKLDETVGAYGELLGVSAQIRNDMEGIRRWDTRNDLIFRKRTLPVLYLLDDERPELQVLRDYYADQEDVEQIYANKHEIMDIVEQGGCLSYAQVHLRFIQQECMTLIEDLPVDLDWKQRLGDFV</sequence>
<evidence type="ECO:0000256" key="2">
    <source>
        <dbReference type="ARBA" id="ARBA00006706"/>
    </source>
</evidence>